<evidence type="ECO:0000256" key="2">
    <source>
        <dbReference type="SAM" id="Phobius"/>
    </source>
</evidence>
<protein>
    <submittedName>
        <fullName evidence="3">Uncharacterized protein</fullName>
    </submittedName>
</protein>
<dbReference type="Proteomes" id="UP001194580">
    <property type="component" value="Unassembled WGS sequence"/>
</dbReference>
<comment type="caution">
    <text evidence="3">The sequence shown here is derived from an EMBL/GenBank/DDBJ whole genome shotgun (WGS) entry which is preliminary data.</text>
</comment>
<keyword evidence="2" id="KW-1133">Transmembrane helix</keyword>
<feature type="transmembrane region" description="Helical" evidence="2">
    <location>
        <begin position="7"/>
        <end position="27"/>
    </location>
</feature>
<feature type="region of interest" description="Disordered" evidence="1">
    <location>
        <begin position="36"/>
        <end position="67"/>
    </location>
</feature>
<feature type="compositionally biased region" description="Basic and acidic residues" evidence="1">
    <location>
        <begin position="396"/>
        <end position="407"/>
    </location>
</feature>
<keyword evidence="4" id="KW-1185">Reference proteome</keyword>
<gene>
    <name evidence="3" type="ORF">BGZ95_000432</name>
</gene>
<organism evidence="3 4">
    <name type="scientific">Linnemannia exigua</name>
    <dbReference type="NCBI Taxonomy" id="604196"/>
    <lineage>
        <taxon>Eukaryota</taxon>
        <taxon>Fungi</taxon>
        <taxon>Fungi incertae sedis</taxon>
        <taxon>Mucoromycota</taxon>
        <taxon>Mortierellomycotina</taxon>
        <taxon>Mortierellomycetes</taxon>
        <taxon>Mortierellales</taxon>
        <taxon>Mortierellaceae</taxon>
        <taxon>Linnemannia</taxon>
    </lineage>
</organism>
<evidence type="ECO:0000313" key="3">
    <source>
        <dbReference type="EMBL" id="KAG0279703.1"/>
    </source>
</evidence>
<feature type="region of interest" description="Disordered" evidence="1">
    <location>
        <begin position="376"/>
        <end position="407"/>
    </location>
</feature>
<keyword evidence="2" id="KW-0812">Transmembrane</keyword>
<name>A0AAD4H9W1_9FUNG</name>
<evidence type="ECO:0000313" key="4">
    <source>
        <dbReference type="Proteomes" id="UP001194580"/>
    </source>
</evidence>
<dbReference type="AlphaFoldDB" id="A0AAD4H9W1"/>
<accession>A0AAD4H9W1</accession>
<proteinExistence type="predicted"/>
<feature type="compositionally biased region" description="Low complexity" evidence="1">
    <location>
        <begin position="44"/>
        <end position="54"/>
    </location>
</feature>
<dbReference type="EMBL" id="JAAAIL010000108">
    <property type="protein sequence ID" value="KAG0279703.1"/>
    <property type="molecule type" value="Genomic_DNA"/>
</dbReference>
<sequence>MPPVPPLGRPLAIIIGCALIFQLYLFFSSSSSSNTNYQPEDLDSSPGSSDSGSSRWDDPNRNRHPTVPLTLKDFSNLDTLADRIVKAEAYRVFEDKSAKKINGTPIRGNAALVQKIRDQIKCWTTHGSWQRRDQEFTPLKHLGDSRFAKCDKTFMKALDREGNGHYLGEFDHSSDRFLVREAVKYRWVPDEAKCGPGPGTMGLQDERAIYEPFAKPRFCEVMDERSFLVVGDVTQYQIHDVIASAFKSSFVCYGELGCLHHSSHGLCNNVALKYARNDLLSVPWAVNPEDEEFPSASTVEQAWATADMLLKYKVLVLNRGLFWRPDEVFMSELVFTMKHLWKYYPDTLVIYRSTHPISANCSQFKSHGEDEAIANKKGDSDAEGITLQKPLQTAPKRQEAAAGEKQEFRPTLADIQRQNRIAKAIVEAAGGIYLDTENMFALRPDGRMGDGDCARFCAPGPLDAYGDLLYNTLRILRDKPLTTPA</sequence>
<evidence type="ECO:0000256" key="1">
    <source>
        <dbReference type="SAM" id="MobiDB-lite"/>
    </source>
</evidence>
<keyword evidence="2" id="KW-0472">Membrane</keyword>
<reference evidence="3" key="1">
    <citation type="journal article" date="2020" name="Fungal Divers.">
        <title>Resolving the Mortierellaceae phylogeny through synthesis of multi-gene phylogenetics and phylogenomics.</title>
        <authorList>
            <person name="Vandepol N."/>
            <person name="Liber J."/>
            <person name="Desiro A."/>
            <person name="Na H."/>
            <person name="Kennedy M."/>
            <person name="Barry K."/>
            <person name="Grigoriev I.V."/>
            <person name="Miller A.N."/>
            <person name="O'Donnell K."/>
            <person name="Stajich J.E."/>
            <person name="Bonito G."/>
        </authorList>
    </citation>
    <scope>NUCLEOTIDE SEQUENCE</scope>
    <source>
        <strain evidence="3">NRRL 28262</strain>
    </source>
</reference>